<evidence type="ECO:0000313" key="2">
    <source>
        <dbReference type="Proteomes" id="UP000249057"/>
    </source>
</evidence>
<gene>
    <name evidence="1" type="ORF">BO95DRAFT_489568</name>
</gene>
<evidence type="ECO:0000313" key="1">
    <source>
        <dbReference type="EMBL" id="RAH39825.1"/>
    </source>
</evidence>
<name>A0ACD1FSF1_9EURO</name>
<sequence length="458" mass="50273">MVLLELPSAGKLIDHLIANRITETNKDPYSTQSDRPFFIADTGPALKLYNRWRRALPNIAPFYGVIDPLAVKCNPDVRFLRFLADLGLGFDCASQTEIELVLSLGVDPSRIIFAHPCKSISAIRVAAARGISLTTFDNIDELDKMKTHAPNMHLLLRIYAQDDTAAAQLGNKFGAPLASAEPLLRRAKELGLCVRGVSFHVGSGARNPAAFTTAVHQARHVFDLATHLGLPPMDILDVGGGFQDTNFEEMAGPLARAIDGAFPDSSAVRVIAEPGRYFARTLYTMACKVISRRRQLQPLLDESQPYLSLTPDMLYLNDGVYGSFMLVLLENEVFVPDPTPLRGEENGKLEQRAMGPHPYSIWGPTCDGIDCVAKEVVMEGEVKVGDWLVFREMGAYSVVSATQFNGFSNDYEVIYASDYLASVGGLGMTAAADAPGKVWKYLEWFLPGTIRGLWKQKA</sequence>
<proteinExistence type="predicted"/>
<dbReference type="EMBL" id="KZ825430">
    <property type="protein sequence ID" value="RAH39825.1"/>
    <property type="molecule type" value="Genomic_DNA"/>
</dbReference>
<protein>
    <submittedName>
        <fullName evidence="1">Uncharacterized protein</fullName>
    </submittedName>
</protein>
<reference evidence="1" key="1">
    <citation type="submission" date="2018-02" db="EMBL/GenBank/DDBJ databases">
        <title>The genomes of Aspergillus section Nigri reveals drivers in fungal speciation.</title>
        <authorList>
            <consortium name="DOE Joint Genome Institute"/>
            <person name="Vesth T.C."/>
            <person name="Nybo J."/>
            <person name="Theobald S."/>
            <person name="Brandl J."/>
            <person name="Frisvad J.C."/>
            <person name="Nielsen K.F."/>
            <person name="Lyhne E.K."/>
            <person name="Kogle M.E."/>
            <person name="Kuo A."/>
            <person name="Riley R."/>
            <person name="Clum A."/>
            <person name="Nolan M."/>
            <person name="Lipzen A."/>
            <person name="Salamov A."/>
            <person name="Henrissat B."/>
            <person name="Wiebenga A."/>
            <person name="De vries R.P."/>
            <person name="Grigoriev I.V."/>
            <person name="Mortensen U.H."/>
            <person name="Andersen M.R."/>
            <person name="Baker S.E."/>
        </authorList>
    </citation>
    <scope>NUCLEOTIDE SEQUENCE</scope>
    <source>
        <strain evidence="1">CBS 621.78</strain>
    </source>
</reference>
<keyword evidence="2" id="KW-1185">Reference proteome</keyword>
<accession>A0ACD1FSF1</accession>
<dbReference type="Proteomes" id="UP000249057">
    <property type="component" value="Unassembled WGS sequence"/>
</dbReference>
<organism evidence="1 2">
    <name type="scientific">Aspergillus brunneoviolaceus CBS 621.78</name>
    <dbReference type="NCBI Taxonomy" id="1450534"/>
    <lineage>
        <taxon>Eukaryota</taxon>
        <taxon>Fungi</taxon>
        <taxon>Dikarya</taxon>
        <taxon>Ascomycota</taxon>
        <taxon>Pezizomycotina</taxon>
        <taxon>Eurotiomycetes</taxon>
        <taxon>Eurotiomycetidae</taxon>
        <taxon>Eurotiales</taxon>
        <taxon>Aspergillaceae</taxon>
        <taxon>Aspergillus</taxon>
        <taxon>Aspergillus subgen. Circumdati</taxon>
    </lineage>
</organism>